<protein>
    <submittedName>
        <fullName evidence="3">Alpha/beta fold hydrolase</fullName>
    </submittedName>
</protein>
<evidence type="ECO:0000259" key="2">
    <source>
        <dbReference type="Pfam" id="PF02129"/>
    </source>
</evidence>
<keyword evidence="4" id="KW-1185">Reference proteome</keyword>
<name>A0A7Y3W4K4_9PROT</name>
<feature type="domain" description="Xaa-Pro dipeptidyl-peptidase-like" evidence="2">
    <location>
        <begin position="139"/>
        <end position="251"/>
    </location>
</feature>
<dbReference type="PANTHER" id="PTHR43265">
    <property type="entry name" value="ESTERASE ESTD"/>
    <property type="match status" value="1"/>
</dbReference>
<dbReference type="InterPro" id="IPR029058">
    <property type="entry name" value="AB_hydrolase_fold"/>
</dbReference>
<dbReference type="InterPro" id="IPR000383">
    <property type="entry name" value="Xaa-Pro-like_dom"/>
</dbReference>
<dbReference type="PANTHER" id="PTHR43265:SF1">
    <property type="entry name" value="ESTERASE ESTD"/>
    <property type="match status" value="1"/>
</dbReference>
<evidence type="ECO:0000313" key="4">
    <source>
        <dbReference type="Proteomes" id="UP000536835"/>
    </source>
</evidence>
<sequence length="453" mass="48623">MRFILAALTAAIFWVGSALAEYPGGLADYYEGALTIDGTPVAVSVSFSEADDGALTAKTVIAEWITYDLDPDPVRLTKTGVVIEGFYGGDAVLQRDERFGQLVGTIENETRDIRLHLKPLPAPPPPAFTEEAVTFTSTDGVDLKGILTVPKFGKRHPAIILFHGRGCGRRSLGEARFYARRGMAALTFDKRGSGESGGSCQDATHAQTVADAAAALSFLASDRRIDRRRIGYRGISAGAWTSQALAERAAEKRALPDAAFVITWIGPSTSIRQQQLSSAETYGRLAGLGDEEIALAQEAVRLLTDPEVPDGEAEERLLAIRARAEEDGWLSVMFAPDDLPDGPGKLGASFLKKFRYDPEGAFGALGETPYLGVFGETDQIVPLEENLEALKAAFEGSDALTIVTIPGLGHQIEHGDLEAALPDGTSFLKIDTVEPGYLIATQAFLRRHGFMPL</sequence>
<evidence type="ECO:0000256" key="1">
    <source>
        <dbReference type="SAM" id="SignalP"/>
    </source>
</evidence>
<dbReference type="AlphaFoldDB" id="A0A7Y3W4K4"/>
<keyword evidence="1" id="KW-0732">Signal</keyword>
<dbReference type="Gene3D" id="3.40.50.1820">
    <property type="entry name" value="alpha/beta hydrolase"/>
    <property type="match status" value="1"/>
</dbReference>
<accession>A0A7Y3W4K4</accession>
<gene>
    <name evidence="3" type="ORF">HK107_04745</name>
</gene>
<reference evidence="3 4" key="1">
    <citation type="submission" date="2020-05" db="EMBL/GenBank/DDBJ databases">
        <title>Parvularcula mediterraneae sp. nov., isolated from polypropylene straw from shallow seawater of the seashore of Laganas in Zakynthos island, Greece.</title>
        <authorList>
            <person name="Szabo I."/>
            <person name="Al-Omari J."/>
            <person name="Rado J."/>
            <person name="Szerdahelyi G.S."/>
        </authorList>
    </citation>
    <scope>NUCLEOTIDE SEQUENCE [LARGE SCALE GENOMIC DNA]</scope>
    <source>
        <strain evidence="3 4">ZS-1/3</strain>
    </source>
</reference>
<organism evidence="3 4">
    <name type="scientific">Parvularcula mediterranea</name>
    <dbReference type="NCBI Taxonomy" id="2732508"/>
    <lineage>
        <taxon>Bacteria</taxon>
        <taxon>Pseudomonadati</taxon>
        <taxon>Pseudomonadota</taxon>
        <taxon>Alphaproteobacteria</taxon>
        <taxon>Parvularculales</taxon>
        <taxon>Parvularculaceae</taxon>
        <taxon>Parvularcula</taxon>
    </lineage>
</organism>
<dbReference type="EMBL" id="JABFCX010000002">
    <property type="protein sequence ID" value="NNU15624.1"/>
    <property type="molecule type" value="Genomic_DNA"/>
</dbReference>
<keyword evidence="3" id="KW-0378">Hydrolase</keyword>
<feature type="signal peptide" evidence="1">
    <location>
        <begin position="1"/>
        <end position="20"/>
    </location>
</feature>
<dbReference type="RefSeq" id="WP_173197215.1">
    <property type="nucleotide sequence ID" value="NZ_JABFCX010000002.1"/>
</dbReference>
<dbReference type="InterPro" id="IPR053145">
    <property type="entry name" value="AB_hydrolase_Est10"/>
</dbReference>
<comment type="caution">
    <text evidence="3">The sequence shown here is derived from an EMBL/GenBank/DDBJ whole genome shotgun (WGS) entry which is preliminary data.</text>
</comment>
<dbReference type="SUPFAM" id="SSF53474">
    <property type="entry name" value="alpha/beta-Hydrolases"/>
    <property type="match status" value="1"/>
</dbReference>
<dbReference type="GO" id="GO:0052689">
    <property type="term" value="F:carboxylic ester hydrolase activity"/>
    <property type="evidence" value="ECO:0007669"/>
    <property type="project" value="TreeGrafter"/>
</dbReference>
<dbReference type="Pfam" id="PF02129">
    <property type="entry name" value="Peptidase_S15"/>
    <property type="match status" value="1"/>
</dbReference>
<dbReference type="Proteomes" id="UP000536835">
    <property type="component" value="Unassembled WGS sequence"/>
</dbReference>
<feature type="chain" id="PRO_5030643796" evidence="1">
    <location>
        <begin position="21"/>
        <end position="453"/>
    </location>
</feature>
<proteinExistence type="predicted"/>
<evidence type="ECO:0000313" key="3">
    <source>
        <dbReference type="EMBL" id="NNU15624.1"/>
    </source>
</evidence>